<name>A0A485AV09_RAOTE</name>
<protein>
    <submittedName>
        <fullName evidence="7">Multidrug export protein mepA</fullName>
    </submittedName>
</protein>
<keyword evidence="4 6" id="KW-1133">Transmembrane helix</keyword>
<keyword evidence="3 6" id="KW-0812">Transmembrane</keyword>
<dbReference type="GO" id="GO:0042910">
    <property type="term" value="F:xenobiotic transmembrane transporter activity"/>
    <property type="evidence" value="ECO:0007669"/>
    <property type="project" value="InterPro"/>
</dbReference>
<feature type="transmembrane region" description="Helical" evidence="6">
    <location>
        <begin position="174"/>
        <end position="193"/>
    </location>
</feature>
<dbReference type="NCBIfam" id="TIGR00797">
    <property type="entry name" value="matE"/>
    <property type="match status" value="1"/>
</dbReference>
<feature type="transmembrane region" description="Helical" evidence="6">
    <location>
        <begin position="367"/>
        <end position="387"/>
    </location>
</feature>
<feature type="transmembrane region" description="Helical" evidence="6">
    <location>
        <begin position="422"/>
        <end position="440"/>
    </location>
</feature>
<evidence type="ECO:0000313" key="7">
    <source>
        <dbReference type="EMBL" id="VFS64491.1"/>
    </source>
</evidence>
<gene>
    <name evidence="7" type="primary">mepA_1</name>
    <name evidence="8" type="synonym">mepA_2</name>
    <name evidence="7" type="ORF">NCTC13038_00117</name>
    <name evidence="8" type="ORF">NCTC9185_05227</name>
</gene>
<feature type="transmembrane region" description="Helical" evidence="6">
    <location>
        <begin position="146"/>
        <end position="167"/>
    </location>
</feature>
<evidence type="ECO:0000256" key="4">
    <source>
        <dbReference type="ARBA" id="ARBA00022989"/>
    </source>
</evidence>
<evidence type="ECO:0000313" key="8">
    <source>
        <dbReference type="EMBL" id="VTN13199.1"/>
    </source>
</evidence>
<dbReference type="AlphaFoldDB" id="A0A485AV09"/>
<dbReference type="Proteomes" id="UP000332594">
    <property type="component" value="Unassembled WGS sequence"/>
</dbReference>
<feature type="transmembrane region" description="Helical" evidence="6">
    <location>
        <begin position="278"/>
        <end position="296"/>
    </location>
</feature>
<comment type="subcellular location">
    <subcellularLocation>
        <location evidence="1">Membrane</location>
        <topology evidence="1">Multi-pass membrane protein</topology>
    </subcellularLocation>
</comment>
<evidence type="ECO:0000256" key="2">
    <source>
        <dbReference type="ARBA" id="ARBA00010199"/>
    </source>
</evidence>
<dbReference type="GO" id="GO:0005886">
    <property type="term" value="C:plasma membrane"/>
    <property type="evidence" value="ECO:0007669"/>
    <property type="project" value="TreeGrafter"/>
</dbReference>
<dbReference type="GO" id="GO:0015297">
    <property type="term" value="F:antiporter activity"/>
    <property type="evidence" value="ECO:0007669"/>
    <property type="project" value="InterPro"/>
</dbReference>
<comment type="similarity">
    <text evidence="2">Belongs to the multi antimicrobial extrusion (MATE) (TC 2.A.66.1) family.</text>
</comment>
<evidence type="ECO:0000256" key="5">
    <source>
        <dbReference type="ARBA" id="ARBA00023136"/>
    </source>
</evidence>
<keyword evidence="5 6" id="KW-0472">Membrane</keyword>
<accession>A0A485AV09</accession>
<feature type="transmembrane region" description="Helical" evidence="6">
    <location>
        <begin position="199"/>
        <end position="221"/>
    </location>
</feature>
<evidence type="ECO:0000256" key="3">
    <source>
        <dbReference type="ARBA" id="ARBA00022692"/>
    </source>
</evidence>
<feature type="transmembrane region" description="Helical" evidence="6">
    <location>
        <begin position="253"/>
        <end position="272"/>
    </location>
</feature>
<proteinExistence type="inferred from homology"/>
<dbReference type="InterPro" id="IPR002528">
    <property type="entry name" value="MATE_fam"/>
</dbReference>
<feature type="transmembrane region" description="Helical" evidence="6">
    <location>
        <begin position="22"/>
        <end position="43"/>
    </location>
</feature>
<dbReference type="EMBL" id="CABDVU010000001">
    <property type="protein sequence ID" value="VTN13199.1"/>
    <property type="molecule type" value="Genomic_DNA"/>
</dbReference>
<feature type="transmembrane region" description="Helical" evidence="6">
    <location>
        <begin position="333"/>
        <end position="355"/>
    </location>
</feature>
<evidence type="ECO:0000313" key="9">
    <source>
        <dbReference type="Proteomes" id="UP000332594"/>
    </source>
</evidence>
<dbReference type="PANTHER" id="PTHR42893:SF46">
    <property type="entry name" value="PROTEIN DETOXIFICATION 44, CHLOROPLASTIC"/>
    <property type="match status" value="1"/>
</dbReference>
<dbReference type="EMBL" id="CAADJG010000002">
    <property type="protein sequence ID" value="VFS64491.1"/>
    <property type="molecule type" value="Genomic_DNA"/>
</dbReference>
<dbReference type="NCBIfam" id="NF007690">
    <property type="entry name" value="PRK10367.1"/>
    <property type="match status" value="1"/>
</dbReference>
<dbReference type="CDD" id="cd13136">
    <property type="entry name" value="MATE_DinF_like"/>
    <property type="match status" value="1"/>
</dbReference>
<sequence length="451" mass="49029">MMLRYLSSLRLSPMLFNAADKALWRLALPMIFSNITVPLLGLVDTAVIGHLDSPVYLGGVAVGATATSFLFMLLLFLRMSTTGLTAQAFGAKDPVRLARALVQPLGLALAAGLLIVVFRIPLINLALHIVGGSEAVLEQARRFLEIRWLSAPASLANLVLLGWLLGVQYARAPVILLIVGNLLNIVLDLWLVMGLHMNVQGAALATVSAEYATFIIGLLMVKRVLTLRGVSFAMLKGAWRGDIRRLLALNRDIMLRSLLLQLCFGAVTVFGARLGGDIVAVNAILMTMLTFTAYALDGFAYAVEAHSGQAYGARDGSKLLEVWRAACRQSGMVALAFALIYSVAGEQIIALLTSIPSLQQLADRYLWWQMILPTIGVWCYLLDGMFIGATRGSEMRNSMAVAALGFALTLLTLPVLGNHGLWLALAVFLALRGLSLALIWRRHWQRGTWFS</sequence>
<feature type="transmembrane region" description="Helical" evidence="6">
    <location>
        <begin position="105"/>
        <end position="126"/>
    </location>
</feature>
<evidence type="ECO:0000313" key="10">
    <source>
        <dbReference type="Proteomes" id="UP000339249"/>
    </source>
</evidence>
<feature type="transmembrane region" description="Helical" evidence="6">
    <location>
        <begin position="399"/>
        <end position="416"/>
    </location>
</feature>
<dbReference type="Pfam" id="PF01554">
    <property type="entry name" value="MatE"/>
    <property type="match status" value="2"/>
</dbReference>
<evidence type="ECO:0000256" key="6">
    <source>
        <dbReference type="SAM" id="Phobius"/>
    </source>
</evidence>
<organism evidence="7 9">
    <name type="scientific">Raoultella terrigena</name>
    <name type="common">Klebsiella terrigena</name>
    <dbReference type="NCBI Taxonomy" id="577"/>
    <lineage>
        <taxon>Bacteria</taxon>
        <taxon>Pseudomonadati</taxon>
        <taxon>Pseudomonadota</taxon>
        <taxon>Gammaproteobacteria</taxon>
        <taxon>Enterobacterales</taxon>
        <taxon>Enterobacteriaceae</taxon>
        <taxon>Klebsiella/Raoultella group</taxon>
        <taxon>Raoultella</taxon>
    </lineage>
</organism>
<feature type="transmembrane region" description="Helical" evidence="6">
    <location>
        <begin position="55"/>
        <end position="77"/>
    </location>
</feature>
<evidence type="ECO:0000256" key="1">
    <source>
        <dbReference type="ARBA" id="ARBA00004141"/>
    </source>
</evidence>
<reference evidence="7 9" key="1">
    <citation type="submission" date="2019-03" db="EMBL/GenBank/DDBJ databases">
        <authorList>
            <consortium name="Pathogen Informatics"/>
        </authorList>
    </citation>
    <scope>NUCLEOTIDE SEQUENCE [LARGE SCALE GENOMIC DNA]</scope>
    <source>
        <strain evidence="7 9">NCTC13038</strain>
        <strain evidence="8 10">NCTC9185</strain>
    </source>
</reference>
<dbReference type="InterPro" id="IPR044644">
    <property type="entry name" value="DinF-like"/>
</dbReference>
<dbReference type="Proteomes" id="UP000339249">
    <property type="component" value="Unassembled WGS sequence"/>
</dbReference>
<dbReference type="PANTHER" id="PTHR42893">
    <property type="entry name" value="PROTEIN DETOXIFICATION 44, CHLOROPLASTIC-RELATED"/>
    <property type="match status" value="1"/>
</dbReference>